<dbReference type="OrthoDB" id="5831400at2759"/>
<name>A0A3P7LGN1_STRVU</name>
<feature type="compositionally biased region" description="Polar residues" evidence="1">
    <location>
        <begin position="29"/>
        <end position="46"/>
    </location>
</feature>
<feature type="compositionally biased region" description="Basic and acidic residues" evidence="1">
    <location>
        <begin position="97"/>
        <end position="106"/>
    </location>
</feature>
<sequence>MASDALQPLMADRSLSTSTSGPNDEEGSSTELAQATESPPSPTNFATLVNCNGLVCSNDTAPSDPEDKRVRPAVIDRLHLDLVQMPDSTPNGWLGSEEERRSRTEMWVESTSPGYASDEEKIESTAAALEGSEDSMEVPEVGKGL</sequence>
<evidence type="ECO:0000313" key="2">
    <source>
        <dbReference type="EMBL" id="VDM78348.1"/>
    </source>
</evidence>
<protein>
    <submittedName>
        <fullName evidence="2">Uncharacterized protein</fullName>
    </submittedName>
</protein>
<evidence type="ECO:0000313" key="3">
    <source>
        <dbReference type="Proteomes" id="UP000270094"/>
    </source>
</evidence>
<evidence type="ECO:0000256" key="1">
    <source>
        <dbReference type="SAM" id="MobiDB-lite"/>
    </source>
</evidence>
<proteinExistence type="predicted"/>
<organism evidence="2 3">
    <name type="scientific">Strongylus vulgaris</name>
    <name type="common">Blood worm</name>
    <dbReference type="NCBI Taxonomy" id="40348"/>
    <lineage>
        <taxon>Eukaryota</taxon>
        <taxon>Metazoa</taxon>
        <taxon>Ecdysozoa</taxon>
        <taxon>Nematoda</taxon>
        <taxon>Chromadorea</taxon>
        <taxon>Rhabditida</taxon>
        <taxon>Rhabditina</taxon>
        <taxon>Rhabditomorpha</taxon>
        <taxon>Strongyloidea</taxon>
        <taxon>Strongylidae</taxon>
        <taxon>Strongylus</taxon>
    </lineage>
</organism>
<keyword evidence="3" id="KW-1185">Reference proteome</keyword>
<reference evidence="2 3" key="1">
    <citation type="submission" date="2018-11" db="EMBL/GenBank/DDBJ databases">
        <authorList>
            <consortium name="Pathogen Informatics"/>
        </authorList>
    </citation>
    <scope>NUCLEOTIDE SEQUENCE [LARGE SCALE GENOMIC DNA]</scope>
</reference>
<feature type="region of interest" description="Disordered" evidence="1">
    <location>
        <begin position="1"/>
        <end position="46"/>
    </location>
</feature>
<feature type="region of interest" description="Disordered" evidence="1">
    <location>
        <begin position="84"/>
        <end position="121"/>
    </location>
</feature>
<dbReference type="AlphaFoldDB" id="A0A3P7LGN1"/>
<accession>A0A3P7LGN1</accession>
<gene>
    <name evidence="2" type="ORF">SVUK_LOCUS13346</name>
</gene>
<dbReference type="EMBL" id="UYYB01101653">
    <property type="protein sequence ID" value="VDM78348.1"/>
    <property type="molecule type" value="Genomic_DNA"/>
</dbReference>
<dbReference type="Proteomes" id="UP000270094">
    <property type="component" value="Unassembled WGS sequence"/>
</dbReference>